<comment type="similarity">
    <text evidence="1">Belongs to the ParD antitoxin family.</text>
</comment>
<evidence type="ECO:0000313" key="3">
    <source>
        <dbReference type="EMBL" id="RHW19122.1"/>
    </source>
</evidence>
<evidence type="ECO:0000256" key="2">
    <source>
        <dbReference type="ARBA" id="ARBA00022649"/>
    </source>
</evidence>
<dbReference type="NCBIfam" id="TIGR02606">
    <property type="entry name" value="antidote_CC2985"/>
    <property type="match status" value="1"/>
</dbReference>
<sequence length="81" mass="9421">MAQMNISLPDGLKTWAEYRVSEGRYASTSDYIRDLIRRDEEEAKDLAWLQAEIDKGLASPRLEGDARDHLREIMRKNRRAA</sequence>
<evidence type="ECO:0000256" key="1">
    <source>
        <dbReference type="ARBA" id="ARBA00008580"/>
    </source>
</evidence>
<protein>
    <submittedName>
        <fullName evidence="3">Type II toxin-antitoxin system ParD family antitoxin</fullName>
    </submittedName>
</protein>
<organism evidence="3 4">
    <name type="scientific">Sphingomonas gilva</name>
    <dbReference type="NCBI Taxonomy" id="2305907"/>
    <lineage>
        <taxon>Bacteria</taxon>
        <taxon>Pseudomonadati</taxon>
        <taxon>Pseudomonadota</taxon>
        <taxon>Alphaproteobacteria</taxon>
        <taxon>Sphingomonadales</taxon>
        <taxon>Sphingomonadaceae</taxon>
        <taxon>Sphingomonas</taxon>
    </lineage>
</organism>
<dbReference type="InterPro" id="IPR022789">
    <property type="entry name" value="ParD"/>
</dbReference>
<dbReference type="OrthoDB" id="9811310at2"/>
<dbReference type="SUPFAM" id="SSF47598">
    <property type="entry name" value="Ribbon-helix-helix"/>
    <property type="match status" value="1"/>
</dbReference>
<keyword evidence="4" id="KW-1185">Reference proteome</keyword>
<evidence type="ECO:0000313" key="4">
    <source>
        <dbReference type="Proteomes" id="UP000266693"/>
    </source>
</evidence>
<dbReference type="PANTHER" id="PTHR36582">
    <property type="entry name" value="ANTITOXIN PARD"/>
    <property type="match status" value="1"/>
</dbReference>
<dbReference type="AlphaFoldDB" id="A0A396RUQ3"/>
<dbReference type="Proteomes" id="UP000266693">
    <property type="component" value="Unassembled WGS sequence"/>
</dbReference>
<dbReference type="InterPro" id="IPR010985">
    <property type="entry name" value="Ribbon_hlx_hlx"/>
</dbReference>
<gene>
    <name evidence="3" type="ORF">D1610_03120</name>
</gene>
<dbReference type="CDD" id="cd22231">
    <property type="entry name" value="RHH_NikR_HicB-like"/>
    <property type="match status" value="1"/>
</dbReference>
<name>A0A396RUQ3_9SPHN</name>
<dbReference type="Gene3D" id="6.10.10.120">
    <property type="entry name" value="Antitoxin ParD1-like"/>
    <property type="match status" value="1"/>
</dbReference>
<dbReference type="RefSeq" id="WP_118862630.1">
    <property type="nucleotide sequence ID" value="NZ_QWLV01000001.1"/>
</dbReference>
<comment type="caution">
    <text evidence="3">The sequence shown here is derived from an EMBL/GenBank/DDBJ whole genome shotgun (WGS) entry which is preliminary data.</text>
</comment>
<keyword evidence="2" id="KW-1277">Toxin-antitoxin system</keyword>
<dbReference type="PANTHER" id="PTHR36582:SF2">
    <property type="entry name" value="ANTITOXIN PARD"/>
    <property type="match status" value="1"/>
</dbReference>
<proteinExistence type="inferred from homology"/>
<reference evidence="3 4" key="1">
    <citation type="submission" date="2018-08" db="EMBL/GenBank/DDBJ databases">
        <title>The multiple taxonomic identification of Sphingomonas gilva.</title>
        <authorList>
            <person name="Zhu D."/>
            <person name="Zheng S."/>
        </authorList>
    </citation>
    <scope>NUCLEOTIDE SEQUENCE [LARGE SCALE GENOMIC DNA]</scope>
    <source>
        <strain evidence="3 4">ZDH117</strain>
    </source>
</reference>
<dbReference type="EMBL" id="QWLV01000001">
    <property type="protein sequence ID" value="RHW19122.1"/>
    <property type="molecule type" value="Genomic_DNA"/>
</dbReference>
<dbReference type="GO" id="GO:0006355">
    <property type="term" value="P:regulation of DNA-templated transcription"/>
    <property type="evidence" value="ECO:0007669"/>
    <property type="project" value="InterPro"/>
</dbReference>
<dbReference type="InterPro" id="IPR038296">
    <property type="entry name" value="ParD_sf"/>
</dbReference>
<accession>A0A396RUQ3</accession>